<proteinExistence type="predicted"/>
<dbReference type="Proteomes" id="UP001233999">
    <property type="component" value="Unassembled WGS sequence"/>
</dbReference>
<dbReference type="EMBL" id="JASPKZ010009382">
    <property type="protein sequence ID" value="KAJ9576968.1"/>
    <property type="molecule type" value="Genomic_DNA"/>
</dbReference>
<reference evidence="1" key="2">
    <citation type="submission" date="2023-05" db="EMBL/GenBank/DDBJ databases">
        <authorList>
            <person name="Fouks B."/>
        </authorList>
    </citation>
    <scope>NUCLEOTIDE SEQUENCE</scope>
    <source>
        <strain evidence="1">Stay&amp;Tobe</strain>
        <tissue evidence="1">Testes</tissue>
    </source>
</reference>
<organism evidence="1 2">
    <name type="scientific">Diploptera punctata</name>
    <name type="common">Pacific beetle cockroach</name>
    <dbReference type="NCBI Taxonomy" id="6984"/>
    <lineage>
        <taxon>Eukaryota</taxon>
        <taxon>Metazoa</taxon>
        <taxon>Ecdysozoa</taxon>
        <taxon>Arthropoda</taxon>
        <taxon>Hexapoda</taxon>
        <taxon>Insecta</taxon>
        <taxon>Pterygota</taxon>
        <taxon>Neoptera</taxon>
        <taxon>Polyneoptera</taxon>
        <taxon>Dictyoptera</taxon>
        <taxon>Blattodea</taxon>
        <taxon>Blaberoidea</taxon>
        <taxon>Blaberidae</taxon>
        <taxon>Diplopterinae</taxon>
        <taxon>Diploptera</taxon>
    </lineage>
</organism>
<feature type="non-terminal residue" evidence="1">
    <location>
        <position position="117"/>
    </location>
</feature>
<evidence type="ECO:0000313" key="2">
    <source>
        <dbReference type="Proteomes" id="UP001233999"/>
    </source>
</evidence>
<sequence length="117" mass="13734">TKVVVLRYFNKSRVDGIRFAPQLRMCRTIDARVTIQYHYRMLLFFFIFHNKRLNLPIFITGIRMRCISRRAVPHTPLKGSPQHDHHLVQSYPIKPNLECVELGINVPTGRDIIDSYG</sequence>
<keyword evidence="2" id="KW-1185">Reference proteome</keyword>
<name>A0AAD7ZBI8_DIPPU</name>
<protein>
    <submittedName>
        <fullName evidence="1">Uncharacterized protein</fullName>
    </submittedName>
</protein>
<reference evidence="1" key="1">
    <citation type="journal article" date="2023" name="IScience">
        <title>Live-bearing cockroach genome reveals convergent evolutionary mechanisms linked to viviparity in insects and beyond.</title>
        <authorList>
            <person name="Fouks B."/>
            <person name="Harrison M.C."/>
            <person name="Mikhailova A.A."/>
            <person name="Marchal E."/>
            <person name="English S."/>
            <person name="Carruthers M."/>
            <person name="Jennings E.C."/>
            <person name="Chiamaka E.L."/>
            <person name="Frigard R.A."/>
            <person name="Pippel M."/>
            <person name="Attardo G.M."/>
            <person name="Benoit J.B."/>
            <person name="Bornberg-Bauer E."/>
            <person name="Tobe S.S."/>
        </authorList>
    </citation>
    <scope>NUCLEOTIDE SEQUENCE</scope>
    <source>
        <strain evidence="1">Stay&amp;Tobe</strain>
    </source>
</reference>
<comment type="caution">
    <text evidence="1">The sequence shown here is derived from an EMBL/GenBank/DDBJ whole genome shotgun (WGS) entry which is preliminary data.</text>
</comment>
<evidence type="ECO:0000313" key="1">
    <source>
        <dbReference type="EMBL" id="KAJ9576968.1"/>
    </source>
</evidence>
<feature type="non-terminal residue" evidence="1">
    <location>
        <position position="1"/>
    </location>
</feature>
<accession>A0AAD7ZBI8</accession>
<gene>
    <name evidence="1" type="ORF">L9F63_006453</name>
</gene>
<dbReference type="AlphaFoldDB" id="A0AAD7ZBI8"/>